<organism evidence="1 2">
    <name type="scientific">Paenibacillus woosongensis</name>
    <dbReference type="NCBI Taxonomy" id="307580"/>
    <lineage>
        <taxon>Bacteria</taxon>
        <taxon>Bacillati</taxon>
        <taxon>Bacillota</taxon>
        <taxon>Bacilli</taxon>
        <taxon>Bacillales</taxon>
        <taxon>Paenibacillaceae</taxon>
        <taxon>Paenibacillus</taxon>
    </lineage>
</organism>
<dbReference type="EMBL" id="BOSM01000014">
    <property type="protein sequence ID" value="GIP61099.1"/>
    <property type="molecule type" value="Genomic_DNA"/>
</dbReference>
<name>A0ABQ4MYT5_9BACL</name>
<evidence type="ECO:0000313" key="2">
    <source>
        <dbReference type="Proteomes" id="UP000681290"/>
    </source>
</evidence>
<comment type="caution">
    <text evidence="1">The sequence shown here is derived from an EMBL/GenBank/DDBJ whole genome shotgun (WGS) entry which is preliminary data.</text>
</comment>
<protein>
    <submittedName>
        <fullName evidence="1">Uncharacterized protein</fullName>
    </submittedName>
</protein>
<proteinExistence type="predicted"/>
<sequence length="49" mass="5523">MNKYQSLPLLTNGSIFLEQFLGGYPLLRVMLHEYALDPGNVFLENLGVP</sequence>
<evidence type="ECO:0000313" key="1">
    <source>
        <dbReference type="EMBL" id="GIP61099.1"/>
    </source>
</evidence>
<gene>
    <name evidence="1" type="ORF">J15TS10_49130</name>
</gene>
<dbReference type="Proteomes" id="UP000681290">
    <property type="component" value="Unassembled WGS sequence"/>
</dbReference>
<keyword evidence="2" id="KW-1185">Reference proteome</keyword>
<reference evidence="1 2" key="1">
    <citation type="submission" date="2021-03" db="EMBL/GenBank/DDBJ databases">
        <title>Antimicrobial resistance genes in bacteria isolated from Japanese honey, and their potential for conferring macrolide and lincosamide resistance in the American foulbrood pathogen Paenibacillus larvae.</title>
        <authorList>
            <person name="Okamoto M."/>
            <person name="Kumagai M."/>
            <person name="Kanamori H."/>
            <person name="Takamatsu D."/>
        </authorList>
    </citation>
    <scope>NUCLEOTIDE SEQUENCE [LARGE SCALE GENOMIC DNA]</scope>
    <source>
        <strain evidence="1 2">J15TS10</strain>
    </source>
</reference>
<accession>A0ABQ4MYT5</accession>